<feature type="active site" evidence="10">
    <location>
        <position position="396"/>
    </location>
</feature>
<evidence type="ECO:0000256" key="4">
    <source>
        <dbReference type="ARBA" id="ARBA00022670"/>
    </source>
</evidence>
<protein>
    <recommendedName>
        <fullName evidence="3 9">Cysteine proteinase 1, mitochondrial</fullName>
        <ecNumber evidence="2 9">3.4.22.40</ecNumber>
    </recommendedName>
</protein>
<dbReference type="InterPro" id="IPR038765">
    <property type="entry name" value="Papain-like_cys_pep_sf"/>
</dbReference>
<dbReference type="Pfam" id="PF03051">
    <property type="entry name" value="Peptidase_C1_2"/>
    <property type="match status" value="1"/>
</dbReference>
<dbReference type="EMBL" id="JANBUL010000008">
    <property type="protein sequence ID" value="KAJ2785702.1"/>
    <property type="molecule type" value="Genomic_DNA"/>
</dbReference>
<dbReference type="PIRSF" id="PIRSF005700">
    <property type="entry name" value="PepC"/>
    <property type="match status" value="1"/>
</dbReference>
<dbReference type="PANTHER" id="PTHR10363:SF2">
    <property type="entry name" value="BLEOMYCIN HYDROLASE"/>
    <property type="match status" value="1"/>
</dbReference>
<keyword evidence="5 9" id="KW-0378">Hydrolase</keyword>
<comment type="function">
    <text evidence="7">The normal physiological role of the enzyme is unknown, but it is not essential for the viability of yeast cells. Has aminopeptidase activity, shortening substrate peptides sequentially by 1 amino acid. Has bleomycin hydrolase activity, which can protect the cell from the toxic effects of bleomycin. Has homocysteine-thiolactonase activity, protecting the cell against homocysteine toxicity. Acts as a repressor in the GAL4 regulatory system, but this does not require either the peptidase or nucleic acid-binding activities.</text>
</comment>
<name>A0A9W8HGC5_9FUNG</name>
<accession>A0A9W8HGC5</accession>
<comment type="catalytic activity">
    <reaction evidence="1 9">
        <text>Inactivates bleomycin B2 (a cytotoxic glycometallopeptide) by hydrolysis of a carboxyamide bond of beta-aminoalanine, but also shows general aminopeptidase activity. The specificity varies somewhat with source, but amino acid arylamides of Met, Leu and Ala are preferred.</text>
        <dbReference type="EC" id="3.4.22.40"/>
    </reaction>
</comment>
<dbReference type="PROSITE" id="PS00639">
    <property type="entry name" value="THIOL_PROTEASE_HIS"/>
    <property type="match status" value="1"/>
</dbReference>
<organism evidence="11 12">
    <name type="scientific">Coemansia javaensis</name>
    <dbReference type="NCBI Taxonomy" id="2761396"/>
    <lineage>
        <taxon>Eukaryota</taxon>
        <taxon>Fungi</taxon>
        <taxon>Fungi incertae sedis</taxon>
        <taxon>Zoopagomycota</taxon>
        <taxon>Kickxellomycotina</taxon>
        <taxon>Kickxellomycetes</taxon>
        <taxon>Kickxellales</taxon>
        <taxon>Kickxellaceae</taxon>
        <taxon>Coemansia</taxon>
    </lineage>
</organism>
<evidence type="ECO:0000313" key="12">
    <source>
        <dbReference type="Proteomes" id="UP001140217"/>
    </source>
</evidence>
<dbReference type="Gene3D" id="3.90.70.10">
    <property type="entry name" value="Cysteine proteinases"/>
    <property type="match status" value="1"/>
</dbReference>
<sequence length="476" mass="53807">MTVVHLNHHPSPVASSYARHIMTGAVAPAAKAGDGRDVGLGQLEAYKSDFDADPKSRLATLTVSRESYTNALENRYVYLQHPPVFSDRIAAEPPITDQKSSGRCWLFAGLNVLRQSMMKEYNVDEVELSQPYLFFYDKLEKANWFLENILAMADEPLDGRVVQYLLKDPVGDGGQWDMFVALIEKYGIVPKEAYPETFHTSSSGQMDALITAKLRDYARQLRTAHAKGVGGDGLRSQKRHMLEEIFRILSISLGSPPERVTWAFYDKDKKYHEFRDVTPREFYKQNVKVDCAQTVSLINDPRNAYMKKYTVQYLGNVVGAEDVHYINLEVGDIKRFAAAAIRAGKPVWFGCDVGKFHSRAKGMMDPELIDYKAAFGLGFSATKAERLQYGESLMTHAMVLTGVHVEDGQTVRWRIENSWGKEYGNKGYLTMTDRWFDEFVYQIVLPKSDLPKEVLAVLDQDAHVLPPWDPMGALAH</sequence>
<dbReference type="EC" id="3.4.22.40" evidence="2 9"/>
<evidence type="ECO:0000256" key="5">
    <source>
        <dbReference type="ARBA" id="ARBA00022801"/>
    </source>
</evidence>
<evidence type="ECO:0000256" key="8">
    <source>
        <dbReference type="ARBA" id="ARBA00026080"/>
    </source>
</evidence>
<keyword evidence="9" id="KW-0496">Mitochondrion</keyword>
<evidence type="ECO:0000256" key="2">
    <source>
        <dbReference type="ARBA" id="ARBA00012465"/>
    </source>
</evidence>
<evidence type="ECO:0000256" key="6">
    <source>
        <dbReference type="ARBA" id="ARBA00022807"/>
    </source>
</evidence>
<comment type="subunit">
    <text evidence="8">Homohexamer. Binds to nucleic acids. Binds single-stranded DNA and RNA with higher affinity than double-stranded DNA.</text>
</comment>
<gene>
    <name evidence="11" type="primary">LAP3_1</name>
    <name evidence="11" type="ORF">H4R18_000393</name>
</gene>
<evidence type="ECO:0000256" key="7">
    <source>
        <dbReference type="ARBA" id="ARBA00025347"/>
    </source>
</evidence>
<dbReference type="GO" id="GO:0004197">
    <property type="term" value="F:cysteine-type endopeptidase activity"/>
    <property type="evidence" value="ECO:0007669"/>
    <property type="project" value="UniProtKB-EC"/>
</dbReference>
<evidence type="ECO:0000313" key="11">
    <source>
        <dbReference type="EMBL" id="KAJ2785702.1"/>
    </source>
</evidence>
<comment type="subcellular location">
    <subcellularLocation>
        <location evidence="9">Mitochondrion</location>
    </subcellularLocation>
    <subcellularLocation>
        <location evidence="9">Cytoplasm</location>
    </subcellularLocation>
</comment>
<dbReference type="Proteomes" id="UP001140217">
    <property type="component" value="Unassembled WGS sequence"/>
</dbReference>
<evidence type="ECO:0000256" key="1">
    <source>
        <dbReference type="ARBA" id="ARBA00000423"/>
    </source>
</evidence>
<dbReference type="InterPro" id="IPR004134">
    <property type="entry name" value="Peptidase_C1B"/>
</dbReference>
<keyword evidence="6 9" id="KW-0788">Thiol protease</keyword>
<dbReference type="PROSITE" id="PS00139">
    <property type="entry name" value="THIOL_PROTEASE_CYS"/>
    <property type="match status" value="1"/>
</dbReference>
<feature type="active site" evidence="10">
    <location>
        <position position="104"/>
    </location>
</feature>
<evidence type="ECO:0000256" key="3">
    <source>
        <dbReference type="ARBA" id="ARBA00016900"/>
    </source>
</evidence>
<keyword evidence="12" id="KW-1185">Reference proteome</keyword>
<keyword evidence="4 9" id="KW-0645">Protease</keyword>
<dbReference type="AlphaFoldDB" id="A0A9W8HGC5"/>
<dbReference type="GO" id="GO:0043418">
    <property type="term" value="P:homocysteine catabolic process"/>
    <property type="evidence" value="ECO:0007669"/>
    <property type="project" value="TreeGrafter"/>
</dbReference>
<dbReference type="PANTHER" id="PTHR10363">
    <property type="entry name" value="BLEOMYCIN HYDROLASE"/>
    <property type="match status" value="1"/>
</dbReference>
<evidence type="ECO:0000256" key="10">
    <source>
        <dbReference type="PIRSR" id="PIRSR005700-1"/>
    </source>
</evidence>
<dbReference type="GO" id="GO:0009636">
    <property type="term" value="P:response to toxic substance"/>
    <property type="evidence" value="ECO:0007669"/>
    <property type="project" value="TreeGrafter"/>
</dbReference>
<dbReference type="OrthoDB" id="2666448at2759"/>
<dbReference type="GO" id="GO:0006508">
    <property type="term" value="P:proteolysis"/>
    <property type="evidence" value="ECO:0007669"/>
    <property type="project" value="UniProtKB-KW"/>
</dbReference>
<comment type="similarity">
    <text evidence="9">Belongs to the peptidase C1 family.</text>
</comment>
<dbReference type="SUPFAM" id="SSF54001">
    <property type="entry name" value="Cysteine proteinases"/>
    <property type="match status" value="1"/>
</dbReference>
<dbReference type="CDD" id="cd00585">
    <property type="entry name" value="Peptidase_C1B"/>
    <property type="match status" value="1"/>
</dbReference>
<dbReference type="GO" id="GO:0070005">
    <property type="term" value="F:cysteine-type aminopeptidase activity"/>
    <property type="evidence" value="ECO:0007669"/>
    <property type="project" value="InterPro"/>
</dbReference>
<feature type="active site" evidence="10">
    <location>
        <position position="417"/>
    </location>
</feature>
<dbReference type="InterPro" id="IPR000169">
    <property type="entry name" value="Pept_cys_AS"/>
</dbReference>
<dbReference type="InterPro" id="IPR025660">
    <property type="entry name" value="Pept_his_AS"/>
</dbReference>
<proteinExistence type="inferred from homology"/>
<comment type="function">
    <text evidence="9">Has aminopeptidase activity, shortening substrate peptides sequentially by 1 amino acid. Has bleomycin hydrolase activity, which can protect the cell from the toxic effects of bleomycin. Has homocysteine-thiolactonase activity, protecting the cell against homocysteine toxicity.</text>
</comment>
<comment type="caution">
    <text evidence="11">The sequence shown here is derived from an EMBL/GenBank/DDBJ whole genome shotgun (WGS) entry which is preliminary data.</text>
</comment>
<evidence type="ECO:0000256" key="9">
    <source>
        <dbReference type="PIRNR" id="PIRNR005700"/>
    </source>
</evidence>
<reference evidence="11" key="1">
    <citation type="submission" date="2022-07" db="EMBL/GenBank/DDBJ databases">
        <title>Phylogenomic reconstructions and comparative analyses of Kickxellomycotina fungi.</title>
        <authorList>
            <person name="Reynolds N.K."/>
            <person name="Stajich J.E."/>
            <person name="Barry K."/>
            <person name="Grigoriev I.V."/>
            <person name="Crous P."/>
            <person name="Smith M.E."/>
        </authorList>
    </citation>
    <scope>NUCLEOTIDE SEQUENCE</scope>
    <source>
        <strain evidence="11">NBRC 105414</strain>
    </source>
</reference>
<keyword evidence="9" id="KW-0963">Cytoplasm</keyword>
<dbReference type="GO" id="GO:0005739">
    <property type="term" value="C:mitochondrion"/>
    <property type="evidence" value="ECO:0007669"/>
    <property type="project" value="UniProtKB-SubCell"/>
</dbReference>